<name>A0A813KAG7_POLGL</name>
<keyword evidence="1" id="KW-0732">Signal</keyword>
<reference evidence="2" key="1">
    <citation type="submission" date="2021-02" db="EMBL/GenBank/DDBJ databases">
        <authorList>
            <person name="Dougan E. K."/>
            <person name="Rhodes N."/>
            <person name="Thang M."/>
            <person name="Chan C."/>
        </authorList>
    </citation>
    <scope>NUCLEOTIDE SEQUENCE</scope>
</reference>
<feature type="chain" id="PRO_5032426221" description="Sulfotransferase" evidence="1">
    <location>
        <begin position="34"/>
        <end position="470"/>
    </location>
</feature>
<dbReference type="SUPFAM" id="SSF52540">
    <property type="entry name" value="P-loop containing nucleoside triphosphate hydrolases"/>
    <property type="match status" value="1"/>
</dbReference>
<comment type="caution">
    <text evidence="2">The sequence shown here is derived from an EMBL/GenBank/DDBJ whole genome shotgun (WGS) entry which is preliminary data.</text>
</comment>
<evidence type="ECO:0000313" key="3">
    <source>
        <dbReference type="Proteomes" id="UP000626109"/>
    </source>
</evidence>
<dbReference type="EMBL" id="CAJNNW010028201">
    <property type="protein sequence ID" value="CAE8695119.1"/>
    <property type="molecule type" value="Genomic_DNA"/>
</dbReference>
<dbReference type="Proteomes" id="UP000626109">
    <property type="component" value="Unassembled WGS sequence"/>
</dbReference>
<accession>A0A813KAG7</accession>
<proteinExistence type="predicted"/>
<sequence length="470" mass="52843">MTAWLFCSRFGSWTAHMVSFLVSVAVLACEAHGAPPPWNDIVFATQGSSEMSMAVDWNQMAAKLDASSTRNLTLACAEHFSDLKTMQRWFSLSGSPTQVEHFDSNLDLQQRLRSTYYWSSACWQAGGRYWQVQILRNGALVVGPSNTGLCAPRACEELDVHQAVAPIFYGQWLKPDQDEIYVEELSHWANLPIKFIISGIESCGTTSLARALQQHPDICLTNSADARLIEDTVFTWSRYAKMILPPLELVKEYQARNASSNNNNNNSPDRTRPCSLGVYNAVAYRTELARLIFKMMPQVRILLLTCNPVRRFESRAVSSFCEGDEVCKDSIPRALQDSTFVDDLRVGPHLQEARRLLGRRLFVLYQEELQSPAALDRLVRFLGLAPFPSAAQFQRYHSSNQGFRSDLCSNASVTQRVLRRLEPENQAVEEALLAAGKAIPESLRLRRTRCDAGRQEVPARCTNRLIPCAS</sequence>
<dbReference type="AlphaFoldDB" id="A0A813KAG7"/>
<feature type="signal peptide" evidence="1">
    <location>
        <begin position="1"/>
        <end position="33"/>
    </location>
</feature>
<evidence type="ECO:0000313" key="2">
    <source>
        <dbReference type="EMBL" id="CAE8695119.1"/>
    </source>
</evidence>
<dbReference type="InterPro" id="IPR027417">
    <property type="entry name" value="P-loop_NTPase"/>
</dbReference>
<protein>
    <recommendedName>
        <fullName evidence="4">Sulfotransferase</fullName>
    </recommendedName>
</protein>
<evidence type="ECO:0000256" key="1">
    <source>
        <dbReference type="SAM" id="SignalP"/>
    </source>
</evidence>
<evidence type="ECO:0008006" key="4">
    <source>
        <dbReference type="Google" id="ProtNLM"/>
    </source>
</evidence>
<dbReference type="Gene3D" id="3.40.50.300">
    <property type="entry name" value="P-loop containing nucleotide triphosphate hydrolases"/>
    <property type="match status" value="1"/>
</dbReference>
<organism evidence="2 3">
    <name type="scientific">Polarella glacialis</name>
    <name type="common">Dinoflagellate</name>
    <dbReference type="NCBI Taxonomy" id="89957"/>
    <lineage>
        <taxon>Eukaryota</taxon>
        <taxon>Sar</taxon>
        <taxon>Alveolata</taxon>
        <taxon>Dinophyceae</taxon>
        <taxon>Suessiales</taxon>
        <taxon>Suessiaceae</taxon>
        <taxon>Polarella</taxon>
    </lineage>
</organism>
<gene>
    <name evidence="2" type="ORF">PGLA2088_LOCUS29198</name>
</gene>